<keyword evidence="4" id="KW-0805">Transcription regulation</keyword>
<comment type="function">
    <text evidence="7">Transcriptional regulator that specifically binds 5'-GATA-3' or 5'-GAT-3' motifs within gene promoters.</text>
</comment>
<dbReference type="Pfam" id="PF00320">
    <property type="entry name" value="GATA"/>
    <property type="match status" value="1"/>
</dbReference>
<dbReference type="GO" id="GO:0043565">
    <property type="term" value="F:sequence-specific DNA binding"/>
    <property type="evidence" value="ECO:0007669"/>
    <property type="project" value="InterPro"/>
</dbReference>
<evidence type="ECO:0000313" key="11">
    <source>
        <dbReference type="EMBL" id="KAK9853922.1"/>
    </source>
</evidence>
<dbReference type="CDD" id="cd00202">
    <property type="entry name" value="ZnF_GATA"/>
    <property type="match status" value="1"/>
</dbReference>
<dbReference type="GO" id="GO:0008270">
    <property type="term" value="F:zinc ion binding"/>
    <property type="evidence" value="ECO:0007669"/>
    <property type="project" value="UniProtKB-KW"/>
</dbReference>
<dbReference type="SMART" id="SM00401">
    <property type="entry name" value="ZnF_GATA"/>
    <property type="match status" value="1"/>
</dbReference>
<evidence type="ECO:0000259" key="10">
    <source>
        <dbReference type="PROSITE" id="PS50114"/>
    </source>
</evidence>
<sequence length="289" mass="30565">MDLQHPPDELLDACSPWLSFGPDADWLETCRHNVEPSSPGDLEPAAEVSDMSADTQERCLWTLAVVDSHTGKALRPVTPAEAQAVWVPQPVVPASGLVRGDSQPEPIPCDAKAEQVISEEGSSPPSPGLPTRASDSLERQTSIASQLSKIGGPCQHCGVKDSPQWRRGPVSKPILCNACGTRYRRTHQFKHASELVAEGLPRSPSISSSQGMSASIKCGSLDSPGVSLGTRSASQGTRSGSLGPRSTSAGDLANRSKTLERASSGVRSRRKRALEDLVQDDDLSGSALD</sequence>
<reference evidence="11 12" key="1">
    <citation type="journal article" date="2024" name="Nat. Commun.">
        <title>Phylogenomics reveals the evolutionary origins of lichenization in chlorophyte algae.</title>
        <authorList>
            <person name="Puginier C."/>
            <person name="Libourel C."/>
            <person name="Otte J."/>
            <person name="Skaloud P."/>
            <person name="Haon M."/>
            <person name="Grisel S."/>
            <person name="Petersen M."/>
            <person name="Berrin J.G."/>
            <person name="Delaux P.M."/>
            <person name="Dal Grande F."/>
            <person name="Keller J."/>
        </authorList>
    </citation>
    <scope>NUCLEOTIDE SEQUENCE [LARGE SCALE GENOMIC DNA]</scope>
    <source>
        <strain evidence="11 12">SAG 2523</strain>
    </source>
</reference>
<proteinExistence type="inferred from homology"/>
<evidence type="ECO:0000256" key="3">
    <source>
        <dbReference type="ARBA" id="ARBA00022833"/>
    </source>
</evidence>
<dbReference type="GO" id="GO:0006355">
    <property type="term" value="P:regulation of DNA-templated transcription"/>
    <property type="evidence" value="ECO:0007669"/>
    <property type="project" value="InterPro"/>
</dbReference>
<gene>
    <name evidence="11" type="ORF">WJX84_012462</name>
</gene>
<evidence type="ECO:0000256" key="4">
    <source>
        <dbReference type="ARBA" id="ARBA00023015"/>
    </source>
</evidence>
<dbReference type="PANTHER" id="PTHR47172:SF24">
    <property type="entry name" value="GATA ZINC FINGER DOMAIN-CONTAINING PROTEIN 14-RELATED"/>
    <property type="match status" value="1"/>
</dbReference>
<feature type="compositionally biased region" description="Polar residues" evidence="9">
    <location>
        <begin position="229"/>
        <end position="249"/>
    </location>
</feature>
<protein>
    <recommendedName>
        <fullName evidence="10">GATA-type domain-containing protein</fullName>
    </recommendedName>
</protein>
<dbReference type="Proteomes" id="UP001485043">
    <property type="component" value="Unassembled WGS sequence"/>
</dbReference>
<accession>A0AAW1SSR7</accession>
<evidence type="ECO:0000256" key="7">
    <source>
        <dbReference type="ARBA" id="ARBA00037539"/>
    </source>
</evidence>
<evidence type="ECO:0000256" key="6">
    <source>
        <dbReference type="ARBA" id="ARBA00024019"/>
    </source>
</evidence>
<evidence type="ECO:0000256" key="5">
    <source>
        <dbReference type="ARBA" id="ARBA00023163"/>
    </source>
</evidence>
<evidence type="ECO:0000256" key="8">
    <source>
        <dbReference type="PROSITE-ProRule" id="PRU00094"/>
    </source>
</evidence>
<feature type="compositionally biased region" description="Low complexity" evidence="9">
    <location>
        <begin position="203"/>
        <end position="215"/>
    </location>
</feature>
<dbReference type="PROSITE" id="PS50114">
    <property type="entry name" value="GATA_ZN_FINGER_2"/>
    <property type="match status" value="1"/>
</dbReference>
<name>A0AAW1SSR7_9CHLO</name>
<dbReference type="AlphaFoldDB" id="A0AAW1SSR7"/>
<comment type="caution">
    <text evidence="11">The sequence shown here is derived from an EMBL/GenBank/DDBJ whole genome shotgun (WGS) entry which is preliminary data.</text>
</comment>
<feature type="region of interest" description="Disordered" evidence="9">
    <location>
        <begin position="113"/>
        <end position="140"/>
    </location>
</feature>
<keyword evidence="12" id="KW-1185">Reference proteome</keyword>
<dbReference type="Gene3D" id="3.30.50.10">
    <property type="entry name" value="Erythroid Transcription Factor GATA-1, subunit A"/>
    <property type="match status" value="1"/>
</dbReference>
<dbReference type="SUPFAM" id="SSF57716">
    <property type="entry name" value="Glucocorticoid receptor-like (DNA-binding domain)"/>
    <property type="match status" value="1"/>
</dbReference>
<feature type="domain" description="GATA-type" evidence="10">
    <location>
        <begin position="148"/>
        <end position="184"/>
    </location>
</feature>
<evidence type="ECO:0000313" key="12">
    <source>
        <dbReference type="Proteomes" id="UP001485043"/>
    </source>
</evidence>
<keyword evidence="3" id="KW-0862">Zinc</keyword>
<dbReference type="InterPro" id="IPR013088">
    <property type="entry name" value="Znf_NHR/GATA"/>
</dbReference>
<dbReference type="EMBL" id="JALJOV010001120">
    <property type="protein sequence ID" value="KAK9853922.1"/>
    <property type="molecule type" value="Genomic_DNA"/>
</dbReference>
<keyword evidence="5" id="KW-0804">Transcription</keyword>
<organism evidence="11 12">
    <name type="scientific">Apatococcus fuscideae</name>
    <dbReference type="NCBI Taxonomy" id="2026836"/>
    <lineage>
        <taxon>Eukaryota</taxon>
        <taxon>Viridiplantae</taxon>
        <taxon>Chlorophyta</taxon>
        <taxon>core chlorophytes</taxon>
        <taxon>Trebouxiophyceae</taxon>
        <taxon>Chlorellales</taxon>
        <taxon>Chlorellaceae</taxon>
        <taxon>Apatococcus</taxon>
    </lineage>
</organism>
<evidence type="ECO:0000256" key="1">
    <source>
        <dbReference type="ARBA" id="ARBA00022723"/>
    </source>
</evidence>
<evidence type="ECO:0000256" key="2">
    <source>
        <dbReference type="ARBA" id="ARBA00022771"/>
    </source>
</evidence>
<keyword evidence="2 8" id="KW-0863">Zinc-finger</keyword>
<feature type="region of interest" description="Disordered" evidence="9">
    <location>
        <begin position="200"/>
        <end position="289"/>
    </location>
</feature>
<evidence type="ECO:0000256" key="9">
    <source>
        <dbReference type="SAM" id="MobiDB-lite"/>
    </source>
</evidence>
<comment type="similarity">
    <text evidence="6">Belongs to the type IV zinc-finger family. Class B subfamily.</text>
</comment>
<dbReference type="PANTHER" id="PTHR47172">
    <property type="entry name" value="OS01G0976800 PROTEIN"/>
    <property type="match status" value="1"/>
</dbReference>
<dbReference type="InterPro" id="IPR000679">
    <property type="entry name" value="Znf_GATA"/>
</dbReference>
<keyword evidence="1" id="KW-0479">Metal-binding</keyword>